<evidence type="ECO:0000256" key="2">
    <source>
        <dbReference type="ARBA" id="ARBA00022980"/>
    </source>
</evidence>
<keyword evidence="7" id="KW-1185">Reference proteome</keyword>
<dbReference type="GO" id="GO:0003735">
    <property type="term" value="F:structural constituent of ribosome"/>
    <property type="evidence" value="ECO:0007669"/>
    <property type="project" value="InterPro"/>
</dbReference>
<dbReference type="FunFam" id="3.40.1370.10:FF:000002">
    <property type="entry name" value="60S ribosomal protein L4"/>
    <property type="match status" value="1"/>
</dbReference>
<dbReference type="Pfam" id="PF14374">
    <property type="entry name" value="Ribos_L4_asso_C"/>
    <property type="match status" value="1"/>
</dbReference>
<dbReference type="Proteomes" id="UP001161017">
    <property type="component" value="Unassembled WGS sequence"/>
</dbReference>
<dbReference type="GO" id="GO:0005840">
    <property type="term" value="C:ribosome"/>
    <property type="evidence" value="ECO:0007669"/>
    <property type="project" value="UniProtKB-KW"/>
</dbReference>
<dbReference type="InterPro" id="IPR025755">
    <property type="entry name" value="Ribos_uL4_C_dom"/>
</dbReference>
<dbReference type="InterPro" id="IPR045240">
    <property type="entry name" value="Ribosomal_uL4_euk/arch"/>
</dbReference>
<reference evidence="6" key="1">
    <citation type="journal article" date="2023" name="Genome Biol. Evol.">
        <title>First Whole Genome Sequence and Flow Cytometry Genome Size Data for the Lichen-Forming Fungus Ramalina farinacea (Ascomycota).</title>
        <authorList>
            <person name="Llewellyn T."/>
            <person name="Mian S."/>
            <person name="Hill R."/>
            <person name="Leitch I.J."/>
            <person name="Gaya E."/>
        </authorList>
    </citation>
    <scope>NUCLEOTIDE SEQUENCE</scope>
    <source>
        <strain evidence="6">LIQ254RAFAR</strain>
    </source>
</reference>
<evidence type="ECO:0000256" key="1">
    <source>
        <dbReference type="ARBA" id="ARBA00010528"/>
    </source>
</evidence>
<evidence type="ECO:0000313" key="6">
    <source>
        <dbReference type="EMBL" id="MDI1486023.1"/>
    </source>
</evidence>
<dbReference type="EMBL" id="JAPUFD010000002">
    <property type="protein sequence ID" value="MDI1486023.1"/>
    <property type="molecule type" value="Genomic_DNA"/>
</dbReference>
<dbReference type="PROSITE" id="PS00939">
    <property type="entry name" value="RIBOSOMAL_L1E"/>
    <property type="match status" value="1"/>
</dbReference>
<comment type="similarity">
    <text evidence="1">Belongs to the universal ribosomal protein uL4 family.</text>
</comment>
<sequence length="372" mass="40023">MATRPTVSIASGEGSRLPDTIPLPAVFTAPIRPDIVQTVHAGMAKNKRQPYAVSEKAGHQTSAESWGTGRAVARIPRVSGGGTHRAGQAAFGNMCRSGRMFAPTKVWRKWHQKINLGQKRFATTSALAASSVPSLLLARGHQISTVPEVPLVISSKAFEGAAIAKTSAAVKLLGAVGAGPDLNRVRASRKIRAGKGKLRGRRHRQRRGPLIVYNPETDGKELTKAMRNIPGVETSSVFALNLLQLAPGGHLGRFIIWTSSAFAALDTIYGSTTEPSALKKDFLLPSALVHNADISRLINSSEIQAVLRAPKGEAKTKRAGVQKKNPLKNKQVLLRINPYAKAFSKQKLGQEKLEGEKPKEAGETFRSVLHEN</sequence>
<dbReference type="PANTHER" id="PTHR19431">
    <property type="entry name" value="60S RIBOSOMAL PROTEIN L4"/>
    <property type="match status" value="1"/>
</dbReference>
<name>A0AA43QJV1_9LECA</name>
<feature type="domain" description="Large ribosomal subunit protein uL4 C-terminal" evidence="5">
    <location>
        <begin position="280"/>
        <end position="354"/>
    </location>
</feature>
<keyword evidence="2 6" id="KW-0689">Ribosomal protein</keyword>
<evidence type="ECO:0000256" key="4">
    <source>
        <dbReference type="SAM" id="MobiDB-lite"/>
    </source>
</evidence>
<accession>A0AA43QJV1</accession>
<keyword evidence="3" id="KW-0687">Ribonucleoprotein</keyword>
<proteinExistence type="inferred from homology"/>
<gene>
    <name evidence="6" type="primary">RPL4B</name>
    <name evidence="6" type="ORF">OHK93_004212</name>
</gene>
<protein>
    <submittedName>
        <fullName evidence="6">60S ribosomal protein L4B</fullName>
    </submittedName>
</protein>
<evidence type="ECO:0000313" key="7">
    <source>
        <dbReference type="Proteomes" id="UP001161017"/>
    </source>
</evidence>
<dbReference type="GO" id="GO:0006412">
    <property type="term" value="P:translation"/>
    <property type="evidence" value="ECO:0007669"/>
    <property type="project" value="InterPro"/>
</dbReference>
<evidence type="ECO:0000256" key="3">
    <source>
        <dbReference type="ARBA" id="ARBA00023274"/>
    </source>
</evidence>
<dbReference type="GO" id="GO:1990904">
    <property type="term" value="C:ribonucleoprotein complex"/>
    <property type="evidence" value="ECO:0007669"/>
    <property type="project" value="UniProtKB-KW"/>
</dbReference>
<comment type="caution">
    <text evidence="6">The sequence shown here is derived from an EMBL/GenBank/DDBJ whole genome shotgun (WGS) entry which is preliminary data.</text>
</comment>
<feature type="region of interest" description="Disordered" evidence="4">
    <location>
        <begin position="347"/>
        <end position="372"/>
    </location>
</feature>
<dbReference type="InterPro" id="IPR023574">
    <property type="entry name" value="Ribosomal_uL4_dom_sf"/>
</dbReference>
<dbReference type="InterPro" id="IPR013000">
    <property type="entry name" value="Ribosomal_uL4_euk/arc_CS"/>
</dbReference>
<dbReference type="Gene3D" id="3.40.1370.10">
    <property type="match status" value="1"/>
</dbReference>
<feature type="compositionally biased region" description="Basic and acidic residues" evidence="4">
    <location>
        <begin position="348"/>
        <end position="372"/>
    </location>
</feature>
<dbReference type="SUPFAM" id="SSF52166">
    <property type="entry name" value="Ribosomal protein L4"/>
    <property type="match status" value="1"/>
</dbReference>
<dbReference type="Pfam" id="PF00573">
    <property type="entry name" value="Ribosomal_L4"/>
    <property type="match status" value="1"/>
</dbReference>
<dbReference type="AlphaFoldDB" id="A0AA43QJV1"/>
<evidence type="ECO:0000259" key="5">
    <source>
        <dbReference type="Pfam" id="PF14374"/>
    </source>
</evidence>
<dbReference type="InterPro" id="IPR002136">
    <property type="entry name" value="Ribosomal_uL4"/>
</dbReference>
<organism evidence="6 7">
    <name type="scientific">Ramalina farinacea</name>
    <dbReference type="NCBI Taxonomy" id="258253"/>
    <lineage>
        <taxon>Eukaryota</taxon>
        <taxon>Fungi</taxon>
        <taxon>Dikarya</taxon>
        <taxon>Ascomycota</taxon>
        <taxon>Pezizomycotina</taxon>
        <taxon>Lecanoromycetes</taxon>
        <taxon>OSLEUM clade</taxon>
        <taxon>Lecanoromycetidae</taxon>
        <taxon>Lecanorales</taxon>
        <taxon>Lecanorineae</taxon>
        <taxon>Ramalinaceae</taxon>
        <taxon>Ramalina</taxon>
    </lineage>
</organism>